<dbReference type="Gene3D" id="1.10.10.2910">
    <property type="match status" value="1"/>
</dbReference>
<evidence type="ECO:0000313" key="2">
    <source>
        <dbReference type="EMBL" id="MDI9243205.1"/>
    </source>
</evidence>
<dbReference type="AlphaFoldDB" id="A0AAP4F0E9"/>
<dbReference type="InterPro" id="IPR010359">
    <property type="entry name" value="IrrE_HExxH"/>
</dbReference>
<gene>
    <name evidence="2" type="ORF">QJ036_12180</name>
</gene>
<proteinExistence type="predicted"/>
<sequence>MKKFIPNKELDELGEGLVLTQIKKSGMTCLPKCVDIEGIANSLGLNIVYEVFAEEDLDKIGFLADGRTPLKIMRSGRIVPFLFPLGTIVVETSLRRERESGKRRFTIAHEVAHFVIERHHPVAQFQRSFDSERNYDAEELRQQFNLVEAQADKLAASLLMPFFIVETALKDYNNGNKLRIYGDNVLAPADRIKIEKMAAQIGVSFTALLIRLRQFKMLEYHPISEYIESVLLTEVNA</sequence>
<comment type="caution">
    <text evidence="2">The sequence shown here is derived from an EMBL/GenBank/DDBJ whole genome shotgun (WGS) entry which is preliminary data.</text>
</comment>
<reference evidence="2 3" key="1">
    <citation type="submission" date="2023-05" db="EMBL/GenBank/DDBJ databases">
        <title>[ruminococcus] sp. nov., isolated from a pig farm feces dump.</title>
        <authorList>
            <person name="Chang Y.-H."/>
        </authorList>
    </citation>
    <scope>NUCLEOTIDE SEQUENCE [LARGE SCALE GENOMIC DNA]</scope>
    <source>
        <strain evidence="2 3">YH-rum2234</strain>
    </source>
</reference>
<dbReference type="PANTHER" id="PTHR43236:SF1">
    <property type="entry name" value="BLL7220 PROTEIN"/>
    <property type="match status" value="1"/>
</dbReference>
<name>A0AAP4F0E9_9FIRM</name>
<dbReference type="Pfam" id="PF06114">
    <property type="entry name" value="Peptidase_M78"/>
    <property type="match status" value="1"/>
</dbReference>
<dbReference type="InterPro" id="IPR052345">
    <property type="entry name" value="Rad_response_metalloprotease"/>
</dbReference>
<protein>
    <submittedName>
        <fullName evidence="2">ImmA/IrrE family metallo-endopeptidase</fullName>
    </submittedName>
</protein>
<evidence type="ECO:0000259" key="1">
    <source>
        <dbReference type="Pfam" id="PF06114"/>
    </source>
</evidence>
<keyword evidence="3" id="KW-1185">Reference proteome</keyword>
<dbReference type="EMBL" id="JASGBQ010000027">
    <property type="protein sequence ID" value="MDI9243205.1"/>
    <property type="molecule type" value="Genomic_DNA"/>
</dbReference>
<organism evidence="2 3">
    <name type="scientific">Fusibacillus kribbianus</name>
    <dbReference type="NCBI Taxonomy" id="3044208"/>
    <lineage>
        <taxon>Bacteria</taxon>
        <taxon>Bacillati</taxon>
        <taxon>Bacillota</taxon>
        <taxon>Clostridia</taxon>
        <taxon>Lachnospirales</taxon>
        <taxon>Lachnospiraceae</taxon>
        <taxon>Fusibacillus</taxon>
    </lineage>
</organism>
<dbReference type="Proteomes" id="UP001300383">
    <property type="component" value="Unassembled WGS sequence"/>
</dbReference>
<accession>A0AAP4F0E9</accession>
<dbReference type="RefSeq" id="WP_283231633.1">
    <property type="nucleotide sequence ID" value="NZ_JASGBQ010000027.1"/>
</dbReference>
<evidence type="ECO:0000313" key="3">
    <source>
        <dbReference type="Proteomes" id="UP001300383"/>
    </source>
</evidence>
<dbReference type="PANTHER" id="PTHR43236">
    <property type="entry name" value="ANTITOXIN HIGA1"/>
    <property type="match status" value="1"/>
</dbReference>
<feature type="domain" description="IrrE N-terminal-like" evidence="1">
    <location>
        <begin position="99"/>
        <end position="212"/>
    </location>
</feature>